<sequence>VLKQSLQMQANSVEEKDLAASELITSLEERVETLEMDLERETRRAKEKVEESIHDFSDKICAFEEVMKDKEQAVHFGARCLSCNRAFDDVVKTSGSVNLPAEKRRAQ</sequence>
<evidence type="ECO:0000313" key="2">
    <source>
        <dbReference type="EMBL" id="CAE7228759.1"/>
    </source>
</evidence>
<accession>A0A812KFW7</accession>
<dbReference type="AlphaFoldDB" id="A0A812KFW7"/>
<feature type="non-terminal residue" evidence="2">
    <location>
        <position position="1"/>
    </location>
</feature>
<keyword evidence="3" id="KW-1185">Reference proteome</keyword>
<feature type="non-terminal residue" evidence="2">
    <location>
        <position position="107"/>
    </location>
</feature>
<comment type="caution">
    <text evidence="2">The sequence shown here is derived from an EMBL/GenBank/DDBJ whole genome shotgun (WGS) entry which is preliminary data.</text>
</comment>
<organism evidence="2 3">
    <name type="scientific">Symbiodinium pilosum</name>
    <name type="common">Dinoflagellate</name>
    <dbReference type="NCBI Taxonomy" id="2952"/>
    <lineage>
        <taxon>Eukaryota</taxon>
        <taxon>Sar</taxon>
        <taxon>Alveolata</taxon>
        <taxon>Dinophyceae</taxon>
        <taxon>Suessiales</taxon>
        <taxon>Symbiodiniaceae</taxon>
        <taxon>Symbiodinium</taxon>
    </lineage>
</organism>
<gene>
    <name evidence="2" type="ORF">SPIL2461_LOCUS3359</name>
</gene>
<dbReference type="OrthoDB" id="421328at2759"/>
<evidence type="ECO:0000256" key="1">
    <source>
        <dbReference type="SAM" id="Coils"/>
    </source>
</evidence>
<feature type="coiled-coil region" evidence="1">
    <location>
        <begin position="24"/>
        <end position="51"/>
    </location>
</feature>
<protein>
    <submittedName>
        <fullName evidence="2">Uncharacterized protein</fullName>
    </submittedName>
</protein>
<dbReference type="Proteomes" id="UP000649617">
    <property type="component" value="Unassembled WGS sequence"/>
</dbReference>
<dbReference type="EMBL" id="CAJNIZ010004084">
    <property type="protein sequence ID" value="CAE7228759.1"/>
    <property type="molecule type" value="Genomic_DNA"/>
</dbReference>
<evidence type="ECO:0000313" key="3">
    <source>
        <dbReference type="Proteomes" id="UP000649617"/>
    </source>
</evidence>
<keyword evidence="1" id="KW-0175">Coiled coil</keyword>
<name>A0A812KFW7_SYMPI</name>
<reference evidence="2" key="1">
    <citation type="submission" date="2021-02" db="EMBL/GenBank/DDBJ databases">
        <authorList>
            <person name="Dougan E. K."/>
            <person name="Rhodes N."/>
            <person name="Thang M."/>
            <person name="Chan C."/>
        </authorList>
    </citation>
    <scope>NUCLEOTIDE SEQUENCE</scope>
</reference>
<proteinExistence type="predicted"/>